<keyword evidence="4" id="KW-1278">Translocase</keyword>
<dbReference type="PROSITE" id="PS00211">
    <property type="entry name" value="ABC_TRANSPORTER_1"/>
    <property type="match status" value="1"/>
</dbReference>
<dbReference type="GO" id="GO:0016887">
    <property type="term" value="F:ATP hydrolysis activity"/>
    <property type="evidence" value="ECO:0007669"/>
    <property type="project" value="InterPro"/>
</dbReference>
<feature type="non-terminal residue" evidence="6">
    <location>
        <position position="1"/>
    </location>
</feature>
<dbReference type="SMART" id="SM00382">
    <property type="entry name" value="AAA"/>
    <property type="match status" value="1"/>
</dbReference>
<accession>X1PW16</accession>
<keyword evidence="1" id="KW-0813">Transport</keyword>
<dbReference type="SUPFAM" id="SSF52540">
    <property type="entry name" value="P-loop containing nucleoside triphosphate hydrolases"/>
    <property type="match status" value="1"/>
</dbReference>
<sequence>KDEKGENVMNITIEGLHFSYGQTPVLEEIDLSIQKGEIFAIVGPNGSGKTTLLKNISGVLTPDKGALYLNMRQIADLSTWQIARQLAMVEQDREVGFDFTVREVIAIGRIPHQSRFARENKVDRERIEEAMRVCSVDSLANRLIAEISGGERQRVFLAMALAQEPKVLLLDEPTTHLDINYQAQIMEIIRAQAIDGLTVVMALHDLNLVAQYADRAAMLNKGQILEIGKPDEVLTEANIKRVFHTDVIVTKHPLVNSFYVMPLTHKFCGGQE</sequence>
<dbReference type="AlphaFoldDB" id="X1PW16"/>
<evidence type="ECO:0000256" key="1">
    <source>
        <dbReference type="ARBA" id="ARBA00022448"/>
    </source>
</evidence>
<dbReference type="CDD" id="cd03214">
    <property type="entry name" value="ABC_Iron-Siderophores_B12_Hemin"/>
    <property type="match status" value="1"/>
</dbReference>
<evidence type="ECO:0000256" key="2">
    <source>
        <dbReference type="ARBA" id="ARBA00022741"/>
    </source>
</evidence>
<dbReference type="Pfam" id="PF00005">
    <property type="entry name" value="ABC_tran"/>
    <property type="match status" value="1"/>
</dbReference>
<name>X1PW16_9ZZZZ</name>
<gene>
    <name evidence="6" type="ORF">S12H4_09904</name>
</gene>
<dbReference type="Gene3D" id="3.40.50.300">
    <property type="entry name" value="P-loop containing nucleotide triphosphate hydrolases"/>
    <property type="match status" value="1"/>
</dbReference>
<evidence type="ECO:0000256" key="3">
    <source>
        <dbReference type="ARBA" id="ARBA00022840"/>
    </source>
</evidence>
<dbReference type="InterPro" id="IPR003439">
    <property type="entry name" value="ABC_transporter-like_ATP-bd"/>
</dbReference>
<dbReference type="PROSITE" id="PS50893">
    <property type="entry name" value="ABC_TRANSPORTER_2"/>
    <property type="match status" value="1"/>
</dbReference>
<dbReference type="EMBL" id="BARW01004118">
    <property type="protein sequence ID" value="GAI60093.1"/>
    <property type="molecule type" value="Genomic_DNA"/>
</dbReference>
<dbReference type="PANTHER" id="PTHR42794:SF1">
    <property type="entry name" value="HEMIN IMPORT ATP-BINDING PROTEIN HMUV"/>
    <property type="match status" value="1"/>
</dbReference>
<dbReference type="InterPro" id="IPR003593">
    <property type="entry name" value="AAA+_ATPase"/>
</dbReference>
<dbReference type="InterPro" id="IPR017871">
    <property type="entry name" value="ABC_transporter-like_CS"/>
</dbReference>
<dbReference type="FunFam" id="3.40.50.300:FF:000134">
    <property type="entry name" value="Iron-enterobactin ABC transporter ATP-binding protein"/>
    <property type="match status" value="1"/>
</dbReference>
<protein>
    <recommendedName>
        <fullName evidence="5">ABC transporter domain-containing protein</fullName>
    </recommendedName>
</protein>
<dbReference type="GO" id="GO:0005524">
    <property type="term" value="F:ATP binding"/>
    <property type="evidence" value="ECO:0007669"/>
    <property type="project" value="UniProtKB-KW"/>
</dbReference>
<proteinExistence type="predicted"/>
<evidence type="ECO:0000313" key="6">
    <source>
        <dbReference type="EMBL" id="GAI60093.1"/>
    </source>
</evidence>
<dbReference type="NCBIfam" id="NF010068">
    <property type="entry name" value="PRK13548.1"/>
    <property type="match status" value="1"/>
</dbReference>
<organism evidence="6">
    <name type="scientific">marine sediment metagenome</name>
    <dbReference type="NCBI Taxonomy" id="412755"/>
    <lineage>
        <taxon>unclassified sequences</taxon>
        <taxon>metagenomes</taxon>
        <taxon>ecological metagenomes</taxon>
    </lineage>
</organism>
<keyword evidence="2" id="KW-0547">Nucleotide-binding</keyword>
<dbReference type="InterPro" id="IPR027417">
    <property type="entry name" value="P-loop_NTPase"/>
</dbReference>
<dbReference type="PANTHER" id="PTHR42794">
    <property type="entry name" value="HEMIN IMPORT ATP-BINDING PROTEIN HMUV"/>
    <property type="match status" value="1"/>
</dbReference>
<evidence type="ECO:0000256" key="4">
    <source>
        <dbReference type="ARBA" id="ARBA00022967"/>
    </source>
</evidence>
<keyword evidence="3" id="KW-0067">ATP-binding</keyword>
<reference evidence="6" key="1">
    <citation type="journal article" date="2014" name="Front. Microbiol.">
        <title>High frequency of phylogenetically diverse reductive dehalogenase-homologous genes in deep subseafloor sedimentary metagenomes.</title>
        <authorList>
            <person name="Kawai M."/>
            <person name="Futagami T."/>
            <person name="Toyoda A."/>
            <person name="Takaki Y."/>
            <person name="Nishi S."/>
            <person name="Hori S."/>
            <person name="Arai W."/>
            <person name="Tsubouchi T."/>
            <person name="Morono Y."/>
            <person name="Uchiyama I."/>
            <person name="Ito T."/>
            <person name="Fujiyama A."/>
            <person name="Inagaki F."/>
            <person name="Takami H."/>
        </authorList>
    </citation>
    <scope>NUCLEOTIDE SEQUENCE</scope>
    <source>
        <strain evidence="6">Expedition CK06-06</strain>
    </source>
</reference>
<feature type="domain" description="ABC transporter" evidence="5">
    <location>
        <begin position="11"/>
        <end position="246"/>
    </location>
</feature>
<comment type="caution">
    <text evidence="6">The sequence shown here is derived from an EMBL/GenBank/DDBJ whole genome shotgun (WGS) entry which is preliminary data.</text>
</comment>
<evidence type="ECO:0000259" key="5">
    <source>
        <dbReference type="PROSITE" id="PS50893"/>
    </source>
</evidence>